<keyword evidence="2" id="KW-1133">Transmembrane helix</keyword>
<reference evidence="4 5" key="1">
    <citation type="submission" date="2016-11" db="EMBL/GenBank/DDBJ databases">
        <title>The macronuclear genome of Stentor coeruleus: a giant cell with tiny introns.</title>
        <authorList>
            <person name="Slabodnick M."/>
            <person name="Ruby J.G."/>
            <person name="Reiff S.B."/>
            <person name="Swart E.C."/>
            <person name="Gosai S."/>
            <person name="Prabakaran S."/>
            <person name="Witkowska E."/>
            <person name="Larue G.E."/>
            <person name="Fisher S."/>
            <person name="Freeman R.M."/>
            <person name="Gunawardena J."/>
            <person name="Chu W."/>
            <person name="Stover N.A."/>
            <person name="Gregory B.D."/>
            <person name="Nowacki M."/>
            <person name="Derisi J."/>
            <person name="Roy S.W."/>
            <person name="Marshall W.F."/>
            <person name="Sood P."/>
        </authorList>
    </citation>
    <scope>NUCLEOTIDE SEQUENCE [LARGE SCALE GENOMIC DNA]</scope>
    <source>
        <strain evidence="4">WM001</strain>
    </source>
</reference>
<evidence type="ECO:0000256" key="2">
    <source>
        <dbReference type="SAM" id="Phobius"/>
    </source>
</evidence>
<name>A0A1R2B5F1_9CILI</name>
<dbReference type="EMBL" id="MPUH01000947">
    <property type="protein sequence ID" value="OMJ71895.1"/>
    <property type="molecule type" value="Genomic_DNA"/>
</dbReference>
<feature type="domain" description="LITAF" evidence="3">
    <location>
        <begin position="13"/>
        <end position="98"/>
    </location>
</feature>
<proteinExistence type="predicted"/>
<feature type="region of interest" description="Disordered" evidence="1">
    <location>
        <begin position="1"/>
        <end position="32"/>
    </location>
</feature>
<dbReference type="PROSITE" id="PS51837">
    <property type="entry name" value="LITAF"/>
    <property type="match status" value="1"/>
</dbReference>
<evidence type="ECO:0000256" key="1">
    <source>
        <dbReference type="SAM" id="MobiDB-lite"/>
    </source>
</evidence>
<sequence>MSDSEIKTPKKTLRKKLPKPKTKPSDQSSSEVKCPQCDSIVQTYSAPETTYFTVILSFITLVLFGIWSMFLLPFVIPLSKAIIIRCTRCGAKLETHQPFGLFSLKDEVMTLKCGECALVISRSYLLTVVSIIVCVLIYFWATSESIITPVIYMSTTWPEYLEDCGGEVVLKNTIRVTETFTNKYEGNSITWDGYLMRANENYGWFRGDHAVVILVKMQPSESDIHADLILSMSDTSFYANRAALASLDRGSHFRFNATFVSPGNEQQLHHLHADYIEKIDGFLEIPAHVHNSNYRYTLKTQNAQSNS</sequence>
<evidence type="ECO:0000259" key="3">
    <source>
        <dbReference type="PROSITE" id="PS51837"/>
    </source>
</evidence>
<dbReference type="OrthoDB" id="293872at2759"/>
<keyword evidence="2" id="KW-0472">Membrane</keyword>
<dbReference type="AlphaFoldDB" id="A0A1R2B5F1"/>
<keyword evidence="5" id="KW-1185">Reference proteome</keyword>
<evidence type="ECO:0000313" key="4">
    <source>
        <dbReference type="EMBL" id="OMJ71895.1"/>
    </source>
</evidence>
<feature type="transmembrane region" description="Helical" evidence="2">
    <location>
        <begin position="124"/>
        <end position="141"/>
    </location>
</feature>
<dbReference type="Proteomes" id="UP000187209">
    <property type="component" value="Unassembled WGS sequence"/>
</dbReference>
<gene>
    <name evidence="4" type="ORF">SteCoe_29778</name>
</gene>
<accession>A0A1R2B5F1</accession>
<keyword evidence="2" id="KW-0812">Transmembrane</keyword>
<dbReference type="Pfam" id="PF10601">
    <property type="entry name" value="zf-LITAF-like"/>
    <property type="match status" value="1"/>
</dbReference>
<dbReference type="SMART" id="SM00714">
    <property type="entry name" value="LITAF"/>
    <property type="match status" value="1"/>
</dbReference>
<organism evidence="4 5">
    <name type="scientific">Stentor coeruleus</name>
    <dbReference type="NCBI Taxonomy" id="5963"/>
    <lineage>
        <taxon>Eukaryota</taxon>
        <taxon>Sar</taxon>
        <taxon>Alveolata</taxon>
        <taxon>Ciliophora</taxon>
        <taxon>Postciliodesmatophora</taxon>
        <taxon>Heterotrichea</taxon>
        <taxon>Heterotrichida</taxon>
        <taxon>Stentoridae</taxon>
        <taxon>Stentor</taxon>
    </lineage>
</organism>
<evidence type="ECO:0000313" key="5">
    <source>
        <dbReference type="Proteomes" id="UP000187209"/>
    </source>
</evidence>
<protein>
    <recommendedName>
        <fullName evidence="3">LITAF domain-containing protein</fullName>
    </recommendedName>
</protein>
<feature type="transmembrane region" description="Helical" evidence="2">
    <location>
        <begin position="51"/>
        <end position="75"/>
    </location>
</feature>
<comment type="caution">
    <text evidence="4">The sequence shown here is derived from an EMBL/GenBank/DDBJ whole genome shotgun (WGS) entry which is preliminary data.</text>
</comment>
<feature type="compositionally biased region" description="Basic residues" evidence="1">
    <location>
        <begin position="9"/>
        <end position="22"/>
    </location>
</feature>
<dbReference type="InterPro" id="IPR006629">
    <property type="entry name" value="LITAF"/>
</dbReference>